<evidence type="ECO:0000259" key="3">
    <source>
        <dbReference type="Pfam" id="PF14746"/>
    </source>
</evidence>
<dbReference type="Proteomes" id="UP001652700">
    <property type="component" value="Unplaced"/>
</dbReference>
<dbReference type="RefSeq" id="XP_028136463.1">
    <property type="nucleotide sequence ID" value="XM_028280662.1"/>
</dbReference>
<feature type="domain" description="WASH complex subunit 7 C-terminal" evidence="3">
    <location>
        <begin position="912"/>
        <end position="1080"/>
    </location>
</feature>
<evidence type="ECO:0000313" key="6">
    <source>
        <dbReference type="RefSeq" id="XP_028136462.1"/>
    </source>
</evidence>
<dbReference type="EnsemblMetazoa" id="XM_028280662.2">
    <property type="protein sequence ID" value="XP_028136463.1"/>
    <property type="gene ID" value="LOC114331168"/>
</dbReference>
<reference evidence="4" key="2">
    <citation type="submission" date="2025-05" db="UniProtKB">
        <authorList>
            <consortium name="EnsemblMetazoa"/>
        </authorList>
    </citation>
    <scope>IDENTIFICATION</scope>
</reference>
<dbReference type="InterPro" id="IPR027307">
    <property type="entry name" value="WASH7"/>
</dbReference>
<dbReference type="InterPro" id="IPR028282">
    <property type="entry name" value="WASH-7_central"/>
</dbReference>
<dbReference type="GO" id="GO:0005768">
    <property type="term" value="C:endosome"/>
    <property type="evidence" value="ECO:0007669"/>
    <property type="project" value="TreeGrafter"/>
</dbReference>
<dbReference type="RefSeq" id="XP_028136462.1">
    <property type="nucleotide sequence ID" value="XM_028280661.1"/>
</dbReference>
<evidence type="ECO:0000259" key="1">
    <source>
        <dbReference type="Pfam" id="PF14744"/>
    </source>
</evidence>
<dbReference type="InterPro" id="IPR028283">
    <property type="entry name" value="WASH-7_C"/>
</dbReference>
<dbReference type="CTD" id="32594"/>
<proteinExistence type="predicted"/>
<dbReference type="GO" id="GO:0016197">
    <property type="term" value="P:endosomal transport"/>
    <property type="evidence" value="ECO:0007669"/>
    <property type="project" value="TreeGrafter"/>
</dbReference>
<dbReference type="Pfam" id="PF14745">
    <property type="entry name" value="WASH-4_N"/>
    <property type="match status" value="1"/>
</dbReference>
<organism evidence="6">
    <name type="scientific">Diabrotica virgifera virgifera</name>
    <name type="common">western corn rootworm</name>
    <dbReference type="NCBI Taxonomy" id="50390"/>
    <lineage>
        <taxon>Eukaryota</taxon>
        <taxon>Metazoa</taxon>
        <taxon>Ecdysozoa</taxon>
        <taxon>Arthropoda</taxon>
        <taxon>Hexapoda</taxon>
        <taxon>Insecta</taxon>
        <taxon>Pterygota</taxon>
        <taxon>Neoptera</taxon>
        <taxon>Endopterygota</taxon>
        <taxon>Coleoptera</taxon>
        <taxon>Polyphaga</taxon>
        <taxon>Cucujiformia</taxon>
        <taxon>Chrysomeloidea</taxon>
        <taxon>Chrysomelidae</taxon>
        <taxon>Galerucinae</taxon>
        <taxon>Diabroticina</taxon>
        <taxon>Diabroticites</taxon>
        <taxon>Diabrotica</taxon>
    </lineage>
</organism>
<evidence type="ECO:0000259" key="2">
    <source>
        <dbReference type="Pfam" id="PF14745"/>
    </source>
</evidence>
<evidence type="ECO:0000313" key="7">
    <source>
        <dbReference type="RefSeq" id="XP_028136463.1"/>
    </source>
</evidence>
<name>A0A6P7FNU5_DIAVI</name>
<dbReference type="OrthoDB" id="10261210at2759"/>
<dbReference type="InterPro" id="IPR028191">
    <property type="entry name" value="WASH-4_N"/>
</dbReference>
<gene>
    <name evidence="6 7" type="primary">LOC114331168</name>
</gene>
<evidence type="ECO:0000313" key="5">
    <source>
        <dbReference type="Proteomes" id="UP001652700"/>
    </source>
</evidence>
<sequence>MWEPSNLAEKKFNAETNRLIGEAQLHRFSSFIEQFVEDTTAQQDKFFNKYNVTSQLVVIEEKTHSSESIGYLVHSDNKILSRILATLGGVCNEISELVSEAETLYQPFVLYEDSVDRASRHASVSKILEPLQQIHFFVKRVHSVVILALKEMSCLLGKNIYSSGNYCAFPEVLHKLGDLLICLLKFDGLLDIQLLKDHWFWYRTSIRNISHSNKISVDRSKVRSLDKMLQVFENDLLMGHILKDVIEKCFEDKSFYYQMKNCTVNQELHAFIVLLLAELEKDEELQSDIWLKMNIFVIFYFTIFESADKKLIKRVLDVNKKHSTCTLIGNILWYPEQFLLKHLSILEKYIDERAIENHRLNLVNVKNSNFPKESSSLCLQVCYFLMELEHISKLDTNNIKVRELHGIVACLNNGLKLLKKISFSVQWTLNLHVDKNLPVQKSVLLSICKLVEVLKGIPLIFKKHMVSLTYIFLLTTQHLSHKALSLLNNIRKQFTQEKSYNERQLDVLSSLNLCEQVLRSAVTSRSILVANLCLSASGLYSNDLSKMRHVLSQLETIVSFSRDLRETSSCFFMYWHQNFMLPVYFKKIVDSKADLSRHYLVLNALNDFRSELSHNIIKESLYDPLEQIIERNLRLQTHLHLQLPPMEPFDNYFSINFNKYLPVPVHGKYTNIKNEVEHHLSTIFYNLTSVVLHNWKTYGEMRRLAYLQYSLDTVDDNLPIQTLEQGLDVLEIMRNINVFVSKYLYNLNSQVFIERNSDNKHLNSINISQVANSIRTHGLGIMNTTVNFTYQFLRTKFHIFSQFIYDEHIKSRLIKDLRFFSEHKLELNQMYPYERAEKFNMGIRKLGLNEHGESYLDLFRKVITHIGNAMGYVRLIRSGGRRCLADGTCFIPNLKSNSLKEAVQNEELPDLTKKAADGLLENLQMYLDNIEDATEYFQLLVKVFVPVLRNKANIHLKYFYVIVPPLTVNYIEHSLNCKERLNKRNKTEYTFTDDGFALGLAYIVEILNQHEQVNSLHWFQSVTKKFTHDKVRIKEQMSAADNFDNKLRQALTLTEKKVALYEREFRLLYYGYNSARLFFQT</sequence>
<dbReference type="GO" id="GO:0071203">
    <property type="term" value="C:WASH complex"/>
    <property type="evidence" value="ECO:0007669"/>
    <property type="project" value="InterPro"/>
</dbReference>
<feature type="domain" description="WASH complex subunit 4 N-terminal" evidence="2">
    <location>
        <begin position="30"/>
        <end position="569"/>
    </location>
</feature>
<dbReference type="PANTHER" id="PTHR31409">
    <property type="entry name" value="WASH COMPLEX SUBUNIT 4"/>
    <property type="match status" value="1"/>
</dbReference>
<accession>A0A6P7FNU5</accession>
<dbReference type="EnsemblMetazoa" id="XM_028280661.2">
    <property type="protein sequence ID" value="XP_028136462.1"/>
    <property type="gene ID" value="LOC114331168"/>
</dbReference>
<dbReference type="Pfam" id="PF14744">
    <property type="entry name" value="WASH-7_mid"/>
    <property type="match status" value="1"/>
</dbReference>
<keyword evidence="5" id="KW-1185">Reference proteome</keyword>
<dbReference type="GO" id="GO:0007032">
    <property type="term" value="P:endosome organization"/>
    <property type="evidence" value="ECO:0007669"/>
    <property type="project" value="TreeGrafter"/>
</dbReference>
<dbReference type="GeneID" id="114331168"/>
<protein>
    <submittedName>
        <fullName evidence="6 7">WASH complex subunit 4</fullName>
    </submittedName>
</protein>
<dbReference type="PANTHER" id="PTHR31409:SF0">
    <property type="entry name" value="WASH COMPLEX SUBUNIT 4"/>
    <property type="match status" value="1"/>
</dbReference>
<dbReference type="AlphaFoldDB" id="A0A6P7FNU5"/>
<dbReference type="Pfam" id="PF14746">
    <property type="entry name" value="WASH-7_C"/>
    <property type="match status" value="1"/>
</dbReference>
<dbReference type="KEGG" id="dvv:114331168"/>
<evidence type="ECO:0000313" key="4">
    <source>
        <dbReference type="EnsemblMetazoa" id="XP_028136462.1"/>
    </source>
</evidence>
<feature type="domain" description="WASH complex subunit 7 central" evidence="1">
    <location>
        <begin position="572"/>
        <end position="895"/>
    </location>
</feature>
<reference evidence="6 7" key="1">
    <citation type="submission" date="2025-04" db="UniProtKB">
        <authorList>
            <consortium name="RefSeq"/>
        </authorList>
    </citation>
    <scope>IDENTIFICATION</scope>
    <source>
        <tissue evidence="6 7">Whole insect</tissue>
    </source>
</reference>